<name>A0A8S8X8J4_9PROT</name>
<evidence type="ECO:0000259" key="2">
    <source>
        <dbReference type="Pfam" id="PF00725"/>
    </source>
</evidence>
<dbReference type="Gene3D" id="1.10.1040.50">
    <property type="match status" value="1"/>
</dbReference>
<comment type="caution">
    <text evidence="4">The sequence shown here is derived from an EMBL/GenBank/DDBJ whole genome shotgun (WGS) entry which is preliminary data.</text>
</comment>
<dbReference type="GO" id="GO:0016616">
    <property type="term" value="F:oxidoreductase activity, acting on the CH-OH group of donors, NAD or NADP as acceptor"/>
    <property type="evidence" value="ECO:0007669"/>
    <property type="project" value="InterPro"/>
</dbReference>
<protein>
    <submittedName>
        <fullName evidence="4">3-hydroxyacyl-CoA dehydrogenase</fullName>
    </submittedName>
</protein>
<dbReference type="SUPFAM" id="SSF48179">
    <property type="entry name" value="6-phosphogluconate dehydrogenase C-terminal domain-like"/>
    <property type="match status" value="2"/>
</dbReference>
<feature type="domain" description="3-hydroxyacyl-CoA dehydrogenase C-terminal" evidence="2">
    <location>
        <begin position="410"/>
        <end position="490"/>
    </location>
</feature>
<dbReference type="EMBL" id="BOPV01000001">
    <property type="protein sequence ID" value="GIL38282.1"/>
    <property type="molecule type" value="Genomic_DNA"/>
</dbReference>
<dbReference type="PANTHER" id="PTHR48075">
    <property type="entry name" value="3-HYDROXYACYL-COA DEHYDROGENASE FAMILY PROTEIN"/>
    <property type="match status" value="1"/>
</dbReference>
<organism evidence="4 5">
    <name type="scientific">Roseiterribacter gracilis</name>
    <dbReference type="NCBI Taxonomy" id="2812848"/>
    <lineage>
        <taxon>Bacteria</taxon>
        <taxon>Pseudomonadati</taxon>
        <taxon>Pseudomonadota</taxon>
        <taxon>Alphaproteobacteria</taxon>
        <taxon>Rhodospirillales</taxon>
        <taxon>Roseiterribacteraceae</taxon>
        <taxon>Roseiterribacter</taxon>
    </lineage>
</organism>
<dbReference type="GO" id="GO:0070403">
    <property type="term" value="F:NAD+ binding"/>
    <property type="evidence" value="ECO:0007669"/>
    <property type="project" value="InterPro"/>
</dbReference>
<dbReference type="GO" id="GO:0006631">
    <property type="term" value="P:fatty acid metabolic process"/>
    <property type="evidence" value="ECO:0007669"/>
    <property type="project" value="InterPro"/>
</dbReference>
<dbReference type="Gene3D" id="3.40.50.720">
    <property type="entry name" value="NAD(P)-binding Rossmann-like Domain"/>
    <property type="match status" value="1"/>
</dbReference>
<dbReference type="Pfam" id="PF02737">
    <property type="entry name" value="3HCDH_N"/>
    <property type="match status" value="1"/>
</dbReference>
<evidence type="ECO:0000313" key="4">
    <source>
        <dbReference type="EMBL" id="GIL38282.1"/>
    </source>
</evidence>
<keyword evidence="1" id="KW-0560">Oxidoreductase</keyword>
<gene>
    <name evidence="4" type="ORF">TMPK1_05190</name>
</gene>
<dbReference type="FunFam" id="3.40.50.720:FF:000009">
    <property type="entry name" value="Fatty oxidation complex, alpha subunit"/>
    <property type="match status" value="1"/>
</dbReference>
<dbReference type="SUPFAM" id="SSF51735">
    <property type="entry name" value="NAD(P)-binding Rossmann-fold domains"/>
    <property type="match status" value="1"/>
</dbReference>
<keyword evidence="5" id="KW-1185">Reference proteome</keyword>
<dbReference type="InterPro" id="IPR008927">
    <property type="entry name" value="6-PGluconate_DH-like_C_sf"/>
</dbReference>
<dbReference type="RefSeq" id="WP_420241255.1">
    <property type="nucleotide sequence ID" value="NZ_BOPV01000001.1"/>
</dbReference>
<dbReference type="PANTHER" id="PTHR48075:SF5">
    <property type="entry name" value="3-HYDROXYBUTYRYL-COA DEHYDROGENASE"/>
    <property type="match status" value="1"/>
</dbReference>
<proteinExistence type="predicted"/>
<feature type="domain" description="3-hydroxyacyl-CoA dehydrogenase NAD binding" evidence="3">
    <location>
        <begin position="6"/>
        <end position="184"/>
    </location>
</feature>
<dbReference type="AlphaFoldDB" id="A0A8S8X8J4"/>
<dbReference type="InterPro" id="IPR036291">
    <property type="entry name" value="NAD(P)-bd_dom_sf"/>
</dbReference>
<dbReference type="InterPro" id="IPR006176">
    <property type="entry name" value="3-OHacyl-CoA_DH_NAD-bd"/>
</dbReference>
<reference evidence="4" key="1">
    <citation type="submission" date="2021-02" db="EMBL/GenBank/DDBJ databases">
        <title>Genome sequence of Rhodospirillales sp. strain TMPK1 isolated from soil.</title>
        <authorList>
            <person name="Nakai R."/>
            <person name="Kusada H."/>
            <person name="Tamaki H."/>
        </authorList>
    </citation>
    <scope>NUCLEOTIDE SEQUENCE</scope>
    <source>
        <strain evidence="4">TMPK1</strain>
    </source>
</reference>
<dbReference type="NCBIfam" id="NF006124">
    <property type="entry name" value="PRK08268.1"/>
    <property type="match status" value="1"/>
</dbReference>
<accession>A0A8S8X8J4</accession>
<dbReference type="Pfam" id="PF00725">
    <property type="entry name" value="3HCDH"/>
    <property type="match status" value="2"/>
</dbReference>
<dbReference type="Proteomes" id="UP000681075">
    <property type="component" value="Unassembled WGS sequence"/>
</dbReference>
<evidence type="ECO:0000256" key="1">
    <source>
        <dbReference type="ARBA" id="ARBA00023002"/>
    </source>
</evidence>
<sequence>MSLPKTIAVIGAGVMGRGIAQLACSTGAVVRLYDVRPDAIDDAIAFIGKMLLRQAEKGTIARADADRQIANLHAAATLTDLADVDLVIEAAREDLATKQQLFKELETIVGKDTILASNTSSLSITALAAACADPARVAGLHFFNPAPLMKVVEVIPAVQTAEVTVARLTDFVHAFGHRAVRAEDSPGFLINHAGRGLGTEALRILQEGIAPVEEIDRVVRDVIGLKMGPFELFDLTGMDVSSAVLTQIHAGFEQDPRLRSSHLARRQVEAGRFGRKSGRGWYEYDGDKRIEPNEPPSNADLRPVWVEPNADASSWLRTLVVAAGAPLDTGATPDDASLLLVSPLGQDATVTATALGLDPTRTVAVDSWLGRGKRRGAMTTSVTRPAYREAARAVLTADGSRVTITHDSPGFVAPRILANIVNTAADIAQQRIATPADIDDAVRLGLGYPMGPLSLGDKYGPTHIVAVLDAMADFYGDPRYRVSPWLRRRAMLGVSLLTPES</sequence>
<evidence type="ECO:0000313" key="5">
    <source>
        <dbReference type="Proteomes" id="UP000681075"/>
    </source>
</evidence>
<evidence type="ECO:0000259" key="3">
    <source>
        <dbReference type="Pfam" id="PF02737"/>
    </source>
</evidence>
<dbReference type="InterPro" id="IPR006108">
    <property type="entry name" value="3HC_DH_C"/>
</dbReference>
<feature type="domain" description="3-hydroxyacyl-CoA dehydrogenase C-terminal" evidence="2">
    <location>
        <begin position="187"/>
        <end position="284"/>
    </location>
</feature>